<protein>
    <recommendedName>
        <fullName evidence="7">Asn/Gln amidotransferase domain-containing protein</fullName>
    </recommendedName>
</protein>
<dbReference type="InterPro" id="IPR023168">
    <property type="entry name" value="GatB_Yqey_C_2"/>
</dbReference>
<accession>X1PQK7</accession>
<keyword evidence="3" id="KW-0067">ATP-binding</keyword>
<evidence type="ECO:0000256" key="1">
    <source>
        <dbReference type="ARBA" id="ARBA00022598"/>
    </source>
</evidence>
<dbReference type="GO" id="GO:0005524">
    <property type="term" value="F:ATP binding"/>
    <property type="evidence" value="ECO:0007669"/>
    <property type="project" value="UniProtKB-KW"/>
</dbReference>
<keyword evidence="4" id="KW-0648">Protein biosynthesis</keyword>
<evidence type="ECO:0000256" key="5">
    <source>
        <dbReference type="ARBA" id="ARBA00047380"/>
    </source>
</evidence>
<dbReference type="SUPFAM" id="SSF89095">
    <property type="entry name" value="GatB/YqeY motif"/>
    <property type="match status" value="1"/>
</dbReference>
<organism evidence="8">
    <name type="scientific">marine sediment metagenome</name>
    <dbReference type="NCBI Taxonomy" id="412755"/>
    <lineage>
        <taxon>unclassified sequences</taxon>
        <taxon>metagenomes</taxon>
        <taxon>ecological metagenomes</taxon>
    </lineage>
</organism>
<dbReference type="InterPro" id="IPR017959">
    <property type="entry name" value="Asn/Gln-tRNA_amidoTrfase_suB/E"/>
</dbReference>
<dbReference type="EMBL" id="BARV01025161">
    <property type="protein sequence ID" value="GAI41375.1"/>
    <property type="molecule type" value="Genomic_DNA"/>
</dbReference>
<evidence type="ECO:0000259" key="7">
    <source>
        <dbReference type="SMART" id="SM00845"/>
    </source>
</evidence>
<reference evidence="8" key="1">
    <citation type="journal article" date="2014" name="Front. Microbiol.">
        <title>High frequency of phylogenetically diverse reductive dehalogenase-homologous genes in deep subseafloor sedimentary metagenomes.</title>
        <authorList>
            <person name="Kawai M."/>
            <person name="Futagami T."/>
            <person name="Toyoda A."/>
            <person name="Takaki Y."/>
            <person name="Nishi S."/>
            <person name="Hori S."/>
            <person name="Arai W."/>
            <person name="Tsubouchi T."/>
            <person name="Morono Y."/>
            <person name="Uchiyama I."/>
            <person name="Ito T."/>
            <person name="Fujiyama A."/>
            <person name="Inagaki F."/>
            <person name="Takami H."/>
        </authorList>
    </citation>
    <scope>NUCLEOTIDE SEQUENCE</scope>
    <source>
        <strain evidence="8">Expedition CK06-06</strain>
    </source>
</reference>
<dbReference type="PANTHER" id="PTHR11659">
    <property type="entry name" value="GLUTAMYL-TRNA GLN AMIDOTRANSFERASE SUBUNIT B MITOCHONDRIAL AND PROKARYOTIC PET112-RELATED"/>
    <property type="match status" value="1"/>
</dbReference>
<evidence type="ECO:0000256" key="3">
    <source>
        <dbReference type="ARBA" id="ARBA00022840"/>
    </source>
</evidence>
<evidence type="ECO:0000256" key="4">
    <source>
        <dbReference type="ARBA" id="ARBA00022917"/>
    </source>
</evidence>
<evidence type="ECO:0000313" key="8">
    <source>
        <dbReference type="EMBL" id="GAI41375.1"/>
    </source>
</evidence>
<dbReference type="GO" id="GO:0006412">
    <property type="term" value="P:translation"/>
    <property type="evidence" value="ECO:0007669"/>
    <property type="project" value="UniProtKB-KW"/>
</dbReference>
<gene>
    <name evidence="8" type="ORF">S06H3_40929</name>
</gene>
<comment type="catalytic activity">
    <reaction evidence="6">
        <text>L-glutamyl-tRNA(Gln) + L-glutamine + ATP + H2O = L-glutaminyl-tRNA(Gln) + L-glutamate + ADP + phosphate + H(+)</text>
        <dbReference type="Rhea" id="RHEA:17521"/>
        <dbReference type="Rhea" id="RHEA-COMP:9681"/>
        <dbReference type="Rhea" id="RHEA-COMP:9684"/>
        <dbReference type="ChEBI" id="CHEBI:15377"/>
        <dbReference type="ChEBI" id="CHEBI:15378"/>
        <dbReference type="ChEBI" id="CHEBI:29985"/>
        <dbReference type="ChEBI" id="CHEBI:30616"/>
        <dbReference type="ChEBI" id="CHEBI:43474"/>
        <dbReference type="ChEBI" id="CHEBI:58359"/>
        <dbReference type="ChEBI" id="CHEBI:78520"/>
        <dbReference type="ChEBI" id="CHEBI:78521"/>
        <dbReference type="ChEBI" id="CHEBI:456216"/>
    </reaction>
</comment>
<evidence type="ECO:0000256" key="6">
    <source>
        <dbReference type="ARBA" id="ARBA00047913"/>
    </source>
</evidence>
<evidence type="ECO:0000256" key="2">
    <source>
        <dbReference type="ARBA" id="ARBA00022741"/>
    </source>
</evidence>
<dbReference type="Gene3D" id="1.10.10.410">
    <property type="match status" value="1"/>
</dbReference>
<name>X1PQK7_9ZZZZ</name>
<dbReference type="FunFam" id="1.10.10.410:FF:000001">
    <property type="entry name" value="Aspartyl/glutamyl-tRNA(Asn/Gln) amidotransferase subunit B"/>
    <property type="match status" value="1"/>
</dbReference>
<keyword evidence="2" id="KW-0547">Nucleotide-binding</keyword>
<keyword evidence="1" id="KW-0436">Ligase</keyword>
<dbReference type="Pfam" id="PF02637">
    <property type="entry name" value="GatB_Yqey"/>
    <property type="match status" value="1"/>
</dbReference>
<comment type="catalytic activity">
    <reaction evidence="5">
        <text>L-aspartyl-tRNA(Asn) + L-glutamine + ATP + H2O = L-asparaginyl-tRNA(Asn) + L-glutamate + ADP + phosphate + 2 H(+)</text>
        <dbReference type="Rhea" id="RHEA:14513"/>
        <dbReference type="Rhea" id="RHEA-COMP:9674"/>
        <dbReference type="Rhea" id="RHEA-COMP:9677"/>
        <dbReference type="ChEBI" id="CHEBI:15377"/>
        <dbReference type="ChEBI" id="CHEBI:15378"/>
        <dbReference type="ChEBI" id="CHEBI:29985"/>
        <dbReference type="ChEBI" id="CHEBI:30616"/>
        <dbReference type="ChEBI" id="CHEBI:43474"/>
        <dbReference type="ChEBI" id="CHEBI:58359"/>
        <dbReference type="ChEBI" id="CHEBI:78515"/>
        <dbReference type="ChEBI" id="CHEBI:78516"/>
        <dbReference type="ChEBI" id="CHEBI:456216"/>
    </reaction>
</comment>
<comment type="caution">
    <text evidence="8">The sequence shown here is derived from an EMBL/GenBank/DDBJ whole genome shotgun (WGS) entry which is preliminary data.</text>
</comment>
<dbReference type="GO" id="GO:0016884">
    <property type="term" value="F:carbon-nitrogen ligase activity, with glutamine as amido-N-donor"/>
    <property type="evidence" value="ECO:0007669"/>
    <property type="project" value="InterPro"/>
</dbReference>
<dbReference type="InterPro" id="IPR003789">
    <property type="entry name" value="Asn/Gln_tRNA_amidoTrase-B-like"/>
</dbReference>
<proteinExistence type="predicted"/>
<dbReference type="InterPro" id="IPR018027">
    <property type="entry name" value="Asn/Gln_amidotransferase"/>
</dbReference>
<dbReference type="SMART" id="SM00845">
    <property type="entry name" value="GatB_Yqey"/>
    <property type="match status" value="1"/>
</dbReference>
<feature type="domain" description="Asn/Gln amidotransferase" evidence="7">
    <location>
        <begin position="3"/>
        <end position="96"/>
    </location>
</feature>
<dbReference type="AlphaFoldDB" id="X1PQK7"/>
<sequence length="97" mass="10352">VSATAATAISDITVTSEDLTPREIAEEHNLIQKSDAGELKIIVEQVLKENPKAVDDVKSGGRKSKAARGFLLGQVMQKTKGRANPKIVSKILAEKLG</sequence>
<feature type="non-terminal residue" evidence="8">
    <location>
        <position position="1"/>
    </location>
</feature>